<evidence type="ECO:0000313" key="11">
    <source>
        <dbReference type="Proteomes" id="UP001139353"/>
    </source>
</evidence>
<dbReference type="RefSeq" id="WP_275684016.1">
    <property type="nucleotide sequence ID" value="NZ_JAJLJH010000006.1"/>
</dbReference>
<proteinExistence type="inferred from homology"/>
<feature type="transmembrane region" description="Helical" evidence="8">
    <location>
        <begin position="66"/>
        <end position="86"/>
    </location>
</feature>
<evidence type="ECO:0000256" key="1">
    <source>
        <dbReference type="ARBA" id="ARBA00004651"/>
    </source>
</evidence>
<evidence type="ECO:0000256" key="7">
    <source>
        <dbReference type="ARBA" id="ARBA00023136"/>
    </source>
</evidence>
<gene>
    <name evidence="10" type="primary">rarD</name>
    <name evidence="10" type="ORF">LPC04_19895</name>
</gene>
<dbReference type="InterPro" id="IPR000620">
    <property type="entry name" value="EamA_dom"/>
</dbReference>
<dbReference type="AlphaFoldDB" id="A0A9X1YNG4"/>
<feature type="domain" description="EamA" evidence="9">
    <location>
        <begin position="2"/>
        <end position="138"/>
    </location>
</feature>
<evidence type="ECO:0000256" key="5">
    <source>
        <dbReference type="ARBA" id="ARBA00022692"/>
    </source>
</evidence>
<feature type="transmembrane region" description="Helical" evidence="8">
    <location>
        <begin position="264"/>
        <end position="282"/>
    </location>
</feature>
<keyword evidence="4" id="KW-1003">Cell membrane</keyword>
<dbReference type="InterPro" id="IPR037185">
    <property type="entry name" value="EmrE-like"/>
</dbReference>
<protein>
    <submittedName>
        <fullName evidence="10">EamA family transporter RarD</fullName>
    </submittedName>
</protein>
<organism evidence="10 11">
    <name type="scientific">Scleromatobacter humisilvae</name>
    <dbReference type="NCBI Taxonomy" id="2897159"/>
    <lineage>
        <taxon>Bacteria</taxon>
        <taxon>Pseudomonadati</taxon>
        <taxon>Pseudomonadota</taxon>
        <taxon>Betaproteobacteria</taxon>
        <taxon>Burkholderiales</taxon>
        <taxon>Sphaerotilaceae</taxon>
        <taxon>Scleromatobacter</taxon>
    </lineage>
</organism>
<comment type="similarity">
    <text evidence="2">Belongs to the EamA transporter family.</text>
</comment>
<keyword evidence="6 8" id="KW-1133">Transmembrane helix</keyword>
<comment type="caution">
    <text evidence="10">The sequence shown here is derived from an EMBL/GenBank/DDBJ whole genome shotgun (WGS) entry which is preliminary data.</text>
</comment>
<dbReference type="NCBIfam" id="TIGR00688">
    <property type="entry name" value="rarD"/>
    <property type="match status" value="1"/>
</dbReference>
<evidence type="ECO:0000259" key="9">
    <source>
        <dbReference type="Pfam" id="PF00892"/>
    </source>
</evidence>
<sequence length="298" mass="32211">MSGLVYAALAYIVWGLFPIYFHALARVDAFEIVMHRSLWSFVFVWGALVALRRLQWVPGVVRRPRLVAQFVLSALLLSANWLLYVWAVNHGHVVEASLGYFVTPLVNVLLGTWVLKERPRRLQWLAVGVAACGVLWLTLTLGRPPWIALGLAASFGSYGLLRKTAALGALEGLAVETAVLAPVALVVLAVMSAPHGGLPGLFAGMDGATIGWLLFAGPLTAIPLLLFAAGARRITLATLGTLQYLSPTIQFLLGVTFFGEPLQGTRLVGFVLIWAALAIYSADGFLWMRRQRAAPATA</sequence>
<comment type="subcellular location">
    <subcellularLocation>
        <location evidence="1">Cell membrane</location>
        <topology evidence="1">Multi-pass membrane protein</topology>
    </subcellularLocation>
</comment>
<dbReference type="Pfam" id="PF00892">
    <property type="entry name" value="EamA"/>
    <property type="match status" value="1"/>
</dbReference>
<feature type="transmembrane region" description="Helical" evidence="8">
    <location>
        <begin position="5"/>
        <end position="25"/>
    </location>
</feature>
<feature type="transmembrane region" description="Helical" evidence="8">
    <location>
        <begin position="37"/>
        <end position="54"/>
    </location>
</feature>
<feature type="transmembrane region" description="Helical" evidence="8">
    <location>
        <begin position="210"/>
        <end position="229"/>
    </location>
</feature>
<dbReference type="GO" id="GO:0005886">
    <property type="term" value="C:plasma membrane"/>
    <property type="evidence" value="ECO:0007669"/>
    <property type="project" value="UniProtKB-SubCell"/>
</dbReference>
<accession>A0A9X1YNG4</accession>
<feature type="transmembrane region" description="Helical" evidence="8">
    <location>
        <begin position="173"/>
        <end position="190"/>
    </location>
</feature>
<name>A0A9X1YNG4_9BURK</name>
<evidence type="ECO:0000256" key="3">
    <source>
        <dbReference type="ARBA" id="ARBA00022448"/>
    </source>
</evidence>
<dbReference type="Proteomes" id="UP001139353">
    <property type="component" value="Unassembled WGS sequence"/>
</dbReference>
<evidence type="ECO:0000256" key="8">
    <source>
        <dbReference type="SAM" id="Phobius"/>
    </source>
</evidence>
<feature type="transmembrane region" description="Helical" evidence="8">
    <location>
        <begin position="122"/>
        <end position="139"/>
    </location>
</feature>
<keyword evidence="7 8" id="KW-0472">Membrane</keyword>
<feature type="transmembrane region" description="Helical" evidence="8">
    <location>
        <begin position="145"/>
        <end position="161"/>
    </location>
</feature>
<keyword evidence="11" id="KW-1185">Reference proteome</keyword>
<feature type="transmembrane region" description="Helical" evidence="8">
    <location>
        <begin position="236"/>
        <end position="258"/>
    </location>
</feature>
<dbReference type="InterPro" id="IPR004626">
    <property type="entry name" value="RarD"/>
</dbReference>
<feature type="transmembrane region" description="Helical" evidence="8">
    <location>
        <begin position="98"/>
        <end position="115"/>
    </location>
</feature>
<keyword evidence="3" id="KW-0813">Transport</keyword>
<keyword evidence="5 8" id="KW-0812">Transmembrane</keyword>
<evidence type="ECO:0000256" key="6">
    <source>
        <dbReference type="ARBA" id="ARBA00022989"/>
    </source>
</evidence>
<evidence type="ECO:0000313" key="10">
    <source>
        <dbReference type="EMBL" id="MCK9687973.1"/>
    </source>
</evidence>
<dbReference type="SUPFAM" id="SSF103481">
    <property type="entry name" value="Multidrug resistance efflux transporter EmrE"/>
    <property type="match status" value="2"/>
</dbReference>
<evidence type="ECO:0000256" key="2">
    <source>
        <dbReference type="ARBA" id="ARBA00007362"/>
    </source>
</evidence>
<dbReference type="EMBL" id="JAJLJH010000006">
    <property type="protein sequence ID" value="MCK9687973.1"/>
    <property type="molecule type" value="Genomic_DNA"/>
</dbReference>
<dbReference type="PANTHER" id="PTHR22911">
    <property type="entry name" value="ACYL-MALONYL CONDENSING ENZYME-RELATED"/>
    <property type="match status" value="1"/>
</dbReference>
<evidence type="ECO:0000256" key="4">
    <source>
        <dbReference type="ARBA" id="ARBA00022475"/>
    </source>
</evidence>
<reference evidence="10" key="1">
    <citation type="submission" date="2021-11" db="EMBL/GenBank/DDBJ databases">
        <title>BS-T2-15 a new species belonging to the Comamonadaceae family isolated from the soil of a French oak forest.</title>
        <authorList>
            <person name="Mieszkin S."/>
            <person name="Alain K."/>
        </authorList>
    </citation>
    <scope>NUCLEOTIDE SEQUENCE</scope>
    <source>
        <strain evidence="10">BS-T2-15</strain>
    </source>
</reference>
<dbReference type="PANTHER" id="PTHR22911:SF137">
    <property type="entry name" value="SOLUTE CARRIER FAMILY 35 MEMBER G2-RELATED"/>
    <property type="match status" value="1"/>
</dbReference>